<protein>
    <recommendedName>
        <fullName evidence="2">Anti-sigma factor antagonist</fullName>
    </recommendedName>
</protein>
<organism evidence="4 5">
    <name type="scientific">Planosporangium flavigriseum</name>
    <dbReference type="NCBI Taxonomy" id="373681"/>
    <lineage>
        <taxon>Bacteria</taxon>
        <taxon>Bacillati</taxon>
        <taxon>Actinomycetota</taxon>
        <taxon>Actinomycetes</taxon>
        <taxon>Micromonosporales</taxon>
        <taxon>Micromonosporaceae</taxon>
        <taxon>Planosporangium</taxon>
    </lineage>
</organism>
<dbReference type="GO" id="GO:0043856">
    <property type="term" value="F:anti-sigma factor antagonist activity"/>
    <property type="evidence" value="ECO:0007669"/>
    <property type="project" value="InterPro"/>
</dbReference>
<evidence type="ECO:0000256" key="1">
    <source>
        <dbReference type="ARBA" id="ARBA00009013"/>
    </source>
</evidence>
<dbReference type="InterPro" id="IPR036513">
    <property type="entry name" value="STAS_dom_sf"/>
</dbReference>
<feature type="domain" description="STAS" evidence="3">
    <location>
        <begin position="25"/>
        <end position="127"/>
    </location>
</feature>
<proteinExistence type="inferred from homology"/>
<reference evidence="4" key="1">
    <citation type="submission" date="2021-01" db="EMBL/GenBank/DDBJ databases">
        <title>Whole genome shotgun sequence of Planosporangium flavigriseum NBRC 105377.</title>
        <authorList>
            <person name="Komaki H."/>
            <person name="Tamura T."/>
        </authorList>
    </citation>
    <scope>NUCLEOTIDE SEQUENCE</scope>
    <source>
        <strain evidence="4">NBRC 105377</strain>
    </source>
</reference>
<comment type="similarity">
    <text evidence="1 2">Belongs to the anti-sigma-factor antagonist family.</text>
</comment>
<name>A0A8J3PN49_9ACTN</name>
<dbReference type="AlphaFoldDB" id="A0A8J3PN49"/>
<dbReference type="NCBIfam" id="TIGR00377">
    <property type="entry name" value="ant_ant_sig"/>
    <property type="match status" value="1"/>
</dbReference>
<dbReference type="InterPro" id="IPR002645">
    <property type="entry name" value="STAS_dom"/>
</dbReference>
<evidence type="ECO:0000313" key="4">
    <source>
        <dbReference type="EMBL" id="GIG75602.1"/>
    </source>
</evidence>
<dbReference type="Gene3D" id="3.30.750.24">
    <property type="entry name" value="STAS domain"/>
    <property type="match status" value="1"/>
</dbReference>
<dbReference type="PANTHER" id="PTHR33495">
    <property type="entry name" value="ANTI-SIGMA FACTOR ANTAGONIST TM_1081-RELATED-RELATED"/>
    <property type="match status" value="1"/>
</dbReference>
<dbReference type="Pfam" id="PF01740">
    <property type="entry name" value="STAS"/>
    <property type="match status" value="1"/>
</dbReference>
<sequence length="127" mass="12731">MDTVAAAQGKPTLQIGVEPVGRAEVTVSVHGELDCATADQLRSAITELLNRGGLTAIGLDLRGLTFIDSSGIGTLVVAQRICQQVGVRMRLTAVNAFAARVLGVVGVDAALGLPATAGAPAALVGAD</sequence>
<gene>
    <name evidence="4" type="ORF">Pfl04_40060</name>
</gene>
<dbReference type="PROSITE" id="PS50801">
    <property type="entry name" value="STAS"/>
    <property type="match status" value="1"/>
</dbReference>
<dbReference type="RefSeq" id="WP_168077936.1">
    <property type="nucleotide sequence ID" value="NZ_BAAAQJ010000030.1"/>
</dbReference>
<dbReference type="EMBL" id="BONU01000034">
    <property type="protein sequence ID" value="GIG75602.1"/>
    <property type="molecule type" value="Genomic_DNA"/>
</dbReference>
<accession>A0A8J3PN49</accession>
<dbReference type="InterPro" id="IPR003658">
    <property type="entry name" value="Anti-sigma_ant"/>
</dbReference>
<keyword evidence="5" id="KW-1185">Reference proteome</keyword>
<evidence type="ECO:0000259" key="3">
    <source>
        <dbReference type="PROSITE" id="PS50801"/>
    </source>
</evidence>
<dbReference type="Proteomes" id="UP000653674">
    <property type="component" value="Unassembled WGS sequence"/>
</dbReference>
<dbReference type="CDD" id="cd07043">
    <property type="entry name" value="STAS_anti-anti-sigma_factors"/>
    <property type="match status" value="1"/>
</dbReference>
<evidence type="ECO:0000256" key="2">
    <source>
        <dbReference type="RuleBase" id="RU003749"/>
    </source>
</evidence>
<dbReference type="SUPFAM" id="SSF52091">
    <property type="entry name" value="SpoIIaa-like"/>
    <property type="match status" value="1"/>
</dbReference>
<comment type="caution">
    <text evidence="4">The sequence shown here is derived from an EMBL/GenBank/DDBJ whole genome shotgun (WGS) entry which is preliminary data.</text>
</comment>
<evidence type="ECO:0000313" key="5">
    <source>
        <dbReference type="Proteomes" id="UP000653674"/>
    </source>
</evidence>